<feature type="region of interest" description="Disordered" evidence="1">
    <location>
        <begin position="121"/>
        <end position="145"/>
    </location>
</feature>
<protein>
    <submittedName>
        <fullName evidence="2">Uncharacterized protein</fullName>
    </submittedName>
</protein>
<reference evidence="2 3" key="1">
    <citation type="submission" date="2019-10" db="EMBL/GenBank/DDBJ databases">
        <title>Draft Genome Sequence of the Caffeine Degrading Methylotroph Methylorubrum populi PINKEL.</title>
        <authorList>
            <person name="Dawson S.C."/>
            <person name="Zhang X."/>
            <person name="Wright M.E."/>
            <person name="Sharma G."/>
            <person name="Langner J.T."/>
            <person name="Ditty J.L."/>
            <person name="Subuyuj G.A."/>
        </authorList>
    </citation>
    <scope>NUCLEOTIDE SEQUENCE [LARGE SCALE GENOMIC DNA]</scope>
    <source>
        <strain evidence="2 3">Pinkel</strain>
    </source>
</reference>
<organism evidence="2 3">
    <name type="scientific">Methylorubrum populi</name>
    <dbReference type="NCBI Taxonomy" id="223967"/>
    <lineage>
        <taxon>Bacteria</taxon>
        <taxon>Pseudomonadati</taxon>
        <taxon>Pseudomonadota</taxon>
        <taxon>Alphaproteobacteria</taxon>
        <taxon>Hyphomicrobiales</taxon>
        <taxon>Methylobacteriaceae</taxon>
        <taxon>Methylorubrum</taxon>
    </lineage>
</organism>
<dbReference type="EMBL" id="WEKV01000014">
    <property type="protein sequence ID" value="KAB7783839.1"/>
    <property type="molecule type" value="Genomic_DNA"/>
</dbReference>
<gene>
    <name evidence="2" type="ORF">F8B43_3762</name>
</gene>
<proteinExistence type="predicted"/>
<comment type="caution">
    <text evidence="2">The sequence shown here is derived from an EMBL/GenBank/DDBJ whole genome shotgun (WGS) entry which is preliminary data.</text>
</comment>
<accession>A0A833N2H5</accession>
<name>A0A833N2H5_9HYPH</name>
<dbReference type="AlphaFoldDB" id="A0A833N2H5"/>
<evidence type="ECO:0000313" key="3">
    <source>
        <dbReference type="Proteomes" id="UP000469949"/>
    </source>
</evidence>
<sequence>MGEHDAAEANFGRVTRLGLPDEGAITGTRHVRCRGSGQAGLGLGSRGTGRAGLRIGSTALSVGADYRRRGCADSTALTGRSVTPTGRQGHGLCRVHFLRRGQCRLQRLACDCSQLVGSRGRRRGEWGARSRGGPSPRGPRRGLSSAGKLCRFRGAFGEDVAGHRGSPETKKAPGVGAFWQVRR</sequence>
<dbReference type="Proteomes" id="UP000469949">
    <property type="component" value="Unassembled WGS sequence"/>
</dbReference>
<evidence type="ECO:0000256" key="1">
    <source>
        <dbReference type="SAM" id="MobiDB-lite"/>
    </source>
</evidence>
<evidence type="ECO:0000313" key="2">
    <source>
        <dbReference type="EMBL" id="KAB7783839.1"/>
    </source>
</evidence>